<dbReference type="InterPro" id="IPR013217">
    <property type="entry name" value="Methyltransf_12"/>
</dbReference>
<dbReference type="AlphaFoldDB" id="A0A246RJK4"/>
<evidence type="ECO:0000313" key="2">
    <source>
        <dbReference type="EMBL" id="OWV05207.1"/>
    </source>
</evidence>
<proteinExistence type="predicted"/>
<dbReference type="OrthoDB" id="3469983at2"/>
<reference evidence="2 3" key="1">
    <citation type="submission" date="2017-03" db="EMBL/GenBank/DDBJ databases">
        <title>Whole genome sequence of Micromonospora wenchangensis, isolated from mangrove soil.</title>
        <authorList>
            <person name="Yang H."/>
        </authorList>
    </citation>
    <scope>NUCLEOTIDE SEQUENCE [LARGE SCALE GENOMIC DNA]</scope>
    <source>
        <strain evidence="2 3">CCTCC AA 2012002</strain>
    </source>
</reference>
<dbReference type="Proteomes" id="UP000197174">
    <property type="component" value="Unassembled WGS sequence"/>
</dbReference>
<gene>
    <name evidence="2" type="ORF">B5D80_18315</name>
</gene>
<organism evidence="2 3">
    <name type="scientific">Micromonospora wenchangensis</name>
    <dbReference type="NCBI Taxonomy" id="1185415"/>
    <lineage>
        <taxon>Bacteria</taxon>
        <taxon>Bacillati</taxon>
        <taxon>Actinomycetota</taxon>
        <taxon>Actinomycetes</taxon>
        <taxon>Micromonosporales</taxon>
        <taxon>Micromonosporaceae</taxon>
        <taxon>Micromonospora</taxon>
    </lineage>
</organism>
<dbReference type="EMBL" id="MZMV01000030">
    <property type="protein sequence ID" value="OWV05207.1"/>
    <property type="molecule type" value="Genomic_DNA"/>
</dbReference>
<dbReference type="Pfam" id="PF08242">
    <property type="entry name" value="Methyltransf_12"/>
    <property type="match status" value="1"/>
</dbReference>
<sequence>MTTTGQRYQFRNSPHQLHPLQDVLDPHTIRGLARVGVKPGMRALDLGAGAGSITRHLAGLVGPDGNVTAVDLDTQLLNPTSIIDVYQRDLRTQPIPTTPDGYDVINARCLLEHLPNRVDLLRQMIDLLRPGGWLVLGEIVYSRIVVHRAPTEPDASLITRAIHGVLDTLADRGVDLHWGENTPALLLAAGMNHVHARGLTETWTGGGPGCALYANNAHQLHDQLIDTGLTVEDLARFTELMADPYVVVSSYQFATVHAQKPEPTPPS</sequence>
<dbReference type="Gene3D" id="3.40.50.150">
    <property type="entry name" value="Vaccinia Virus protein VP39"/>
    <property type="match status" value="1"/>
</dbReference>
<dbReference type="PANTHER" id="PTHR43464:SF23">
    <property type="entry name" value="JUVENILE HORMONE ACID O-METHYLTRANSFERASE"/>
    <property type="match status" value="1"/>
</dbReference>
<evidence type="ECO:0000313" key="3">
    <source>
        <dbReference type="Proteomes" id="UP000197174"/>
    </source>
</evidence>
<feature type="domain" description="Methyltransferase type 12" evidence="1">
    <location>
        <begin position="44"/>
        <end position="134"/>
    </location>
</feature>
<evidence type="ECO:0000259" key="1">
    <source>
        <dbReference type="Pfam" id="PF08242"/>
    </source>
</evidence>
<accession>A0A246RJK4</accession>
<name>A0A246RJK4_9ACTN</name>
<dbReference type="SUPFAM" id="SSF53335">
    <property type="entry name" value="S-adenosyl-L-methionine-dependent methyltransferases"/>
    <property type="match status" value="1"/>
</dbReference>
<dbReference type="PANTHER" id="PTHR43464">
    <property type="entry name" value="METHYLTRANSFERASE"/>
    <property type="match status" value="1"/>
</dbReference>
<comment type="caution">
    <text evidence="2">The sequence shown here is derived from an EMBL/GenBank/DDBJ whole genome shotgun (WGS) entry which is preliminary data.</text>
</comment>
<keyword evidence="3" id="KW-1185">Reference proteome</keyword>
<protein>
    <recommendedName>
        <fullName evidence="1">Methyltransferase type 12 domain-containing protein</fullName>
    </recommendedName>
</protein>
<dbReference type="GO" id="GO:0010420">
    <property type="term" value="F:polyprenyldihydroxybenzoate methyltransferase activity"/>
    <property type="evidence" value="ECO:0007669"/>
    <property type="project" value="TreeGrafter"/>
</dbReference>
<dbReference type="CDD" id="cd02440">
    <property type="entry name" value="AdoMet_MTases"/>
    <property type="match status" value="1"/>
</dbReference>
<dbReference type="RefSeq" id="WP_088645107.1">
    <property type="nucleotide sequence ID" value="NZ_MZMV01000030.1"/>
</dbReference>
<dbReference type="InterPro" id="IPR029063">
    <property type="entry name" value="SAM-dependent_MTases_sf"/>
</dbReference>